<dbReference type="STRING" id="121290.APY04_2098"/>
<keyword evidence="2" id="KW-1185">Reference proteome</keyword>
<dbReference type="Proteomes" id="UP000059074">
    <property type="component" value="Unassembled WGS sequence"/>
</dbReference>
<reference evidence="1 2" key="1">
    <citation type="submission" date="2015-10" db="EMBL/GenBank/DDBJ databases">
        <title>Transcriptomic analysis of a linuron degrading triple-species bacterial consortium.</title>
        <authorList>
            <person name="Albers P."/>
        </authorList>
    </citation>
    <scope>NUCLEOTIDE SEQUENCE [LARGE SCALE GENOMIC DNA]</scope>
    <source>
        <strain evidence="1 2">WDL6</strain>
    </source>
</reference>
<evidence type="ECO:0000313" key="1">
    <source>
        <dbReference type="EMBL" id="KWT67111.1"/>
    </source>
</evidence>
<dbReference type="RefSeq" id="WP_068462213.1">
    <property type="nucleotide sequence ID" value="NZ_JAEFBX010000006.1"/>
</dbReference>
<name>A0A109BE63_HYPSL</name>
<evidence type="ECO:0000313" key="2">
    <source>
        <dbReference type="Proteomes" id="UP000059074"/>
    </source>
</evidence>
<dbReference type="OrthoDB" id="7867040at2"/>
<gene>
    <name evidence="1" type="ORF">APY04_2098</name>
</gene>
<dbReference type="EMBL" id="LMTR01000066">
    <property type="protein sequence ID" value="KWT67111.1"/>
    <property type="molecule type" value="Genomic_DNA"/>
</dbReference>
<protein>
    <submittedName>
        <fullName evidence="1">Uncharacterized protein</fullName>
    </submittedName>
</protein>
<dbReference type="PATRIC" id="fig|121290.4.peg.1390"/>
<comment type="caution">
    <text evidence="1">The sequence shown here is derived from an EMBL/GenBank/DDBJ whole genome shotgun (WGS) entry which is preliminary data.</text>
</comment>
<organism evidence="1 2">
    <name type="scientific">Hyphomicrobium sulfonivorans</name>
    <dbReference type="NCBI Taxonomy" id="121290"/>
    <lineage>
        <taxon>Bacteria</taxon>
        <taxon>Pseudomonadati</taxon>
        <taxon>Pseudomonadota</taxon>
        <taxon>Alphaproteobacteria</taxon>
        <taxon>Hyphomicrobiales</taxon>
        <taxon>Hyphomicrobiaceae</taxon>
        <taxon>Hyphomicrobium</taxon>
    </lineage>
</organism>
<sequence>MSEIDTFKLGRDTAIPAAAMFPAAERLVGVGFRCWLQGFQTSDIGCWEVAWHEFSKAVGPRAAKPLMTELACWVRAVQDTAERRIEVFPAQCARFCRDECLAISMVAACQHSTCPAFKACAIALLGSDDVEEAIEGADSFARCLRDAGQLLSPGTAFMGAGLVVPSPRSLC</sequence>
<accession>A0A109BE63</accession>
<dbReference type="AlphaFoldDB" id="A0A109BE63"/>
<proteinExistence type="predicted"/>